<evidence type="ECO:0008006" key="4">
    <source>
        <dbReference type="Google" id="ProtNLM"/>
    </source>
</evidence>
<keyword evidence="1" id="KW-0812">Transmembrane</keyword>
<accession>A0ABZ2AAC0</accession>
<protein>
    <recommendedName>
        <fullName evidence="4">WD40 repeat domain-containing protein</fullName>
    </recommendedName>
</protein>
<dbReference type="InterPro" id="IPR011044">
    <property type="entry name" value="Quino_amine_DH_bsu"/>
</dbReference>
<reference evidence="2" key="1">
    <citation type="submission" date="2022-10" db="EMBL/GenBank/DDBJ databases">
        <title>The complete genomes of actinobacterial strains from the NBC collection.</title>
        <authorList>
            <person name="Joergensen T.S."/>
            <person name="Alvarez Arevalo M."/>
            <person name="Sterndorff E.B."/>
            <person name="Faurdal D."/>
            <person name="Vuksanovic O."/>
            <person name="Mourched A.-S."/>
            <person name="Charusanti P."/>
            <person name="Shaw S."/>
            <person name="Blin K."/>
            <person name="Weber T."/>
        </authorList>
    </citation>
    <scope>NUCLEOTIDE SEQUENCE</scope>
    <source>
        <strain evidence="2">NBC_01432</strain>
    </source>
</reference>
<dbReference type="EMBL" id="CP109495">
    <property type="protein sequence ID" value="WUX55650.1"/>
    <property type="molecule type" value="Genomic_DNA"/>
</dbReference>
<sequence>MNVEELVRATLREQAADTESAPADLAGRVLTARRRRRARHLAGAAVTTVLVVAAAVAVPAALDRDGDTVRLASEVSRGRTLTHVDQSPPRDLIAVGEQALAAYSTTRKVEQPNRDEIATRTYSVLDQKTGRYEVDARWAYLTVAPGMRTAAVLERQLPATRIGILDLLTKKVTRWIPMEGLGGGVGALEFSPDGKKLIATTYDKNPDRTFWSKKVPVNNTEEPQPVSSRTGFAIVDVGSGAADWHELPAFKEPEYGMTFGSGQKLLFNDDGTLVYEAVNVAVNASDGEPADKVPARIYRDLRGKEVPAPPKEKYVDRMMAPAGLSPNGELVAGPFAGGLRTTATQVLDPRTGDRVAKLKGQELLVWADDERLIAWDIAAGGNEFENRLVLITIGSDKVVSLSGARTPKDYSPGRWEPIFAKR</sequence>
<dbReference type="GeneID" id="91341217"/>
<name>A0ABZ2AAC0_STRNV</name>
<organism evidence="2 3">
    <name type="scientific">Streptomyces niveus</name>
    <name type="common">Streptomyces spheroides</name>
    <dbReference type="NCBI Taxonomy" id="193462"/>
    <lineage>
        <taxon>Bacteria</taxon>
        <taxon>Bacillati</taxon>
        <taxon>Actinomycetota</taxon>
        <taxon>Actinomycetes</taxon>
        <taxon>Kitasatosporales</taxon>
        <taxon>Streptomycetaceae</taxon>
        <taxon>Streptomyces</taxon>
    </lineage>
</organism>
<dbReference type="InterPro" id="IPR015943">
    <property type="entry name" value="WD40/YVTN_repeat-like_dom_sf"/>
</dbReference>
<evidence type="ECO:0000256" key="1">
    <source>
        <dbReference type="SAM" id="Phobius"/>
    </source>
</evidence>
<dbReference type="Proteomes" id="UP001432209">
    <property type="component" value="Chromosome"/>
</dbReference>
<gene>
    <name evidence="2" type="ORF">OG442_31300</name>
</gene>
<evidence type="ECO:0000313" key="2">
    <source>
        <dbReference type="EMBL" id="WUX55650.1"/>
    </source>
</evidence>
<proteinExistence type="predicted"/>
<dbReference type="SUPFAM" id="SSF50969">
    <property type="entry name" value="YVTN repeat-like/Quinoprotein amine dehydrogenase"/>
    <property type="match status" value="1"/>
</dbReference>
<evidence type="ECO:0000313" key="3">
    <source>
        <dbReference type="Proteomes" id="UP001432209"/>
    </source>
</evidence>
<keyword evidence="1" id="KW-0472">Membrane</keyword>
<dbReference type="RefSeq" id="WP_329079658.1">
    <property type="nucleotide sequence ID" value="NZ_CP108849.2"/>
</dbReference>
<dbReference type="Gene3D" id="2.130.10.10">
    <property type="entry name" value="YVTN repeat-like/Quinoprotein amine dehydrogenase"/>
    <property type="match status" value="1"/>
</dbReference>
<keyword evidence="1" id="KW-1133">Transmembrane helix</keyword>
<feature type="transmembrane region" description="Helical" evidence="1">
    <location>
        <begin position="41"/>
        <end position="62"/>
    </location>
</feature>
<keyword evidence="3" id="KW-1185">Reference proteome</keyword>